<organism evidence="2 3">
    <name type="scientific">Paenibacillus allorhizosphaerae</name>
    <dbReference type="NCBI Taxonomy" id="2849866"/>
    <lineage>
        <taxon>Bacteria</taxon>
        <taxon>Bacillati</taxon>
        <taxon>Bacillota</taxon>
        <taxon>Bacilli</taxon>
        <taxon>Bacillales</taxon>
        <taxon>Paenibacillaceae</taxon>
        <taxon>Paenibacillus</taxon>
    </lineage>
</organism>
<comment type="caution">
    <text evidence="2">The sequence shown here is derived from an EMBL/GenBank/DDBJ whole genome shotgun (WGS) entry which is preliminary data.</text>
</comment>
<feature type="compositionally biased region" description="Basic residues" evidence="1">
    <location>
        <begin position="78"/>
        <end position="106"/>
    </location>
</feature>
<reference evidence="2 3" key="1">
    <citation type="submission" date="2021-06" db="EMBL/GenBank/DDBJ databases">
        <authorList>
            <person name="Criscuolo A."/>
        </authorList>
    </citation>
    <scope>NUCLEOTIDE SEQUENCE [LARGE SCALE GENOMIC DNA]</scope>
    <source>
        <strain evidence="3">CIP 111802</strain>
    </source>
</reference>
<accession>A0ABM8VRD3</accession>
<evidence type="ECO:0000256" key="1">
    <source>
        <dbReference type="SAM" id="MobiDB-lite"/>
    </source>
</evidence>
<feature type="compositionally biased region" description="Basic residues" evidence="1">
    <location>
        <begin position="1"/>
        <end position="37"/>
    </location>
</feature>
<feature type="region of interest" description="Disordered" evidence="1">
    <location>
        <begin position="1"/>
        <end position="130"/>
    </location>
</feature>
<gene>
    <name evidence="2" type="ORF">PAECIP111802_06040</name>
</gene>
<sequence>MGAHKSSKSKGHKKRVCRCGKKRRPVGRGNVIRHKSKKENSSLGNVSQGALENATRGNLTQGVAGKENATRGNLTHGQKTKGHRTHGQKTKGHRTHGQKTKGHRTHGNAVQGTENQQTVSPFSAPNGFWL</sequence>
<protein>
    <submittedName>
        <fullName evidence="2">Uncharacterized protein</fullName>
    </submittedName>
</protein>
<dbReference type="Proteomes" id="UP000730618">
    <property type="component" value="Unassembled WGS sequence"/>
</dbReference>
<keyword evidence="3" id="KW-1185">Reference proteome</keyword>
<dbReference type="EMBL" id="CAJVCE010000025">
    <property type="protein sequence ID" value="CAG7655201.1"/>
    <property type="molecule type" value="Genomic_DNA"/>
</dbReference>
<dbReference type="RefSeq" id="WP_218102239.1">
    <property type="nucleotide sequence ID" value="NZ_CAJVCE010000025.1"/>
</dbReference>
<feature type="compositionally biased region" description="Polar residues" evidence="1">
    <location>
        <begin position="41"/>
        <end position="61"/>
    </location>
</feature>
<name>A0ABM8VRD3_9BACL</name>
<proteinExistence type="predicted"/>
<evidence type="ECO:0000313" key="2">
    <source>
        <dbReference type="EMBL" id="CAG7655201.1"/>
    </source>
</evidence>
<feature type="compositionally biased region" description="Polar residues" evidence="1">
    <location>
        <begin position="108"/>
        <end position="123"/>
    </location>
</feature>
<evidence type="ECO:0000313" key="3">
    <source>
        <dbReference type="Proteomes" id="UP000730618"/>
    </source>
</evidence>